<dbReference type="SUPFAM" id="SSF103473">
    <property type="entry name" value="MFS general substrate transporter"/>
    <property type="match status" value="1"/>
</dbReference>
<dbReference type="PROSITE" id="PS50850">
    <property type="entry name" value="MFS"/>
    <property type="match status" value="1"/>
</dbReference>
<evidence type="ECO:0000256" key="4">
    <source>
        <dbReference type="ARBA" id="ARBA00022597"/>
    </source>
</evidence>
<evidence type="ECO:0000256" key="10">
    <source>
        <dbReference type="RuleBase" id="RU003346"/>
    </source>
</evidence>
<feature type="domain" description="Major facilitator superfamily (MFS) profile" evidence="12">
    <location>
        <begin position="1"/>
        <end position="416"/>
    </location>
</feature>
<keyword evidence="7 11" id="KW-1133">Transmembrane helix</keyword>
<feature type="transmembrane region" description="Helical" evidence="11">
    <location>
        <begin position="391"/>
        <end position="412"/>
    </location>
</feature>
<evidence type="ECO:0000256" key="8">
    <source>
        <dbReference type="ARBA" id="ARBA00023136"/>
    </source>
</evidence>
<evidence type="ECO:0000313" key="13">
    <source>
        <dbReference type="EMBL" id="KAK6137556.1"/>
    </source>
</evidence>
<name>A0ABR0VQN1_REHGL</name>
<keyword evidence="14" id="KW-1185">Reference proteome</keyword>
<proteinExistence type="inferred from homology"/>
<reference evidence="13 14" key="1">
    <citation type="journal article" date="2021" name="Comput. Struct. Biotechnol. J.">
        <title>De novo genome assembly of the potent medicinal plant Rehmannia glutinosa using nanopore technology.</title>
        <authorList>
            <person name="Ma L."/>
            <person name="Dong C."/>
            <person name="Song C."/>
            <person name="Wang X."/>
            <person name="Zheng X."/>
            <person name="Niu Y."/>
            <person name="Chen S."/>
            <person name="Feng W."/>
        </authorList>
    </citation>
    <scope>NUCLEOTIDE SEQUENCE [LARGE SCALE GENOMIC DNA]</scope>
    <source>
        <strain evidence="13">DH-2019</strain>
    </source>
</reference>
<keyword evidence="6" id="KW-0769">Symport</keyword>
<organism evidence="13 14">
    <name type="scientific">Rehmannia glutinosa</name>
    <name type="common">Chinese foxglove</name>
    <dbReference type="NCBI Taxonomy" id="99300"/>
    <lineage>
        <taxon>Eukaryota</taxon>
        <taxon>Viridiplantae</taxon>
        <taxon>Streptophyta</taxon>
        <taxon>Embryophyta</taxon>
        <taxon>Tracheophyta</taxon>
        <taxon>Spermatophyta</taxon>
        <taxon>Magnoliopsida</taxon>
        <taxon>eudicotyledons</taxon>
        <taxon>Gunneridae</taxon>
        <taxon>Pentapetalae</taxon>
        <taxon>asterids</taxon>
        <taxon>lamiids</taxon>
        <taxon>Lamiales</taxon>
        <taxon>Orobanchaceae</taxon>
        <taxon>Rehmannieae</taxon>
        <taxon>Rehmannia</taxon>
    </lineage>
</organism>
<dbReference type="InterPro" id="IPR020846">
    <property type="entry name" value="MFS_dom"/>
</dbReference>
<feature type="transmembrane region" description="Helical" evidence="11">
    <location>
        <begin position="32"/>
        <end position="54"/>
    </location>
</feature>
<feature type="transmembrane region" description="Helical" evidence="11">
    <location>
        <begin position="270"/>
        <end position="294"/>
    </location>
</feature>
<sequence>MPQFLEKFFPEVYKKEQNMVAGTNQYCKFDDAILTMFTSSLYLAALFASLIASYVTRWLGRKSSMLFGGSLFLTGAIINGCAHNVAMLIAGRILLGCGIGFANQSAPVYLSEMAPYKYRGALNMCFQLFITIGILAANLINYGTSQLKSGNGWRISLGCAAIPAVIFIFGSLCLPDTPNSLIERGKQDEALKRLREIRGIDDVEEEFNDLIAASVAAKEIKNPFSNLLRRKYRPHLTMVTLIPFFQQLTGMNVFMFYAPVLFKTIGFGNSASLMSAVITGIVNAVATLVSILTVDRFGRRDHRHHMHRFEIRSERQPRRTTQMVRNDSSDSHLLLRRRVRVVLGPARLASPQRNPSLEVRSAGQSINVCMNMIFTFFIAETFLKMLCKMKFGLFIFFSGFVFVMTIFIVKFLPETKGIPIEEMSGIWKEHPYWKKFVDDGDDGDVEITDQKKKIGDA</sequence>
<keyword evidence="4" id="KW-0762">Sugar transport</keyword>
<dbReference type="PRINTS" id="PR00171">
    <property type="entry name" value="SUGRTRNSPORT"/>
</dbReference>
<comment type="similarity">
    <text evidence="9">Belongs to the major facilitator superfamily. Phosphate:H(+) symporter (TC 2.A.1.9) family.</text>
</comment>
<keyword evidence="8 11" id="KW-0472">Membrane</keyword>
<dbReference type="Proteomes" id="UP001318860">
    <property type="component" value="Unassembled WGS sequence"/>
</dbReference>
<comment type="subcellular location">
    <subcellularLocation>
        <location evidence="1">Membrane</location>
        <topology evidence="1">Multi-pass membrane protein</topology>
    </subcellularLocation>
</comment>
<feature type="transmembrane region" description="Helical" evidence="11">
    <location>
        <begin position="236"/>
        <end position="258"/>
    </location>
</feature>
<evidence type="ECO:0000256" key="6">
    <source>
        <dbReference type="ARBA" id="ARBA00022847"/>
    </source>
</evidence>
<evidence type="ECO:0000256" key="11">
    <source>
        <dbReference type="SAM" id="Phobius"/>
    </source>
</evidence>
<evidence type="ECO:0000256" key="5">
    <source>
        <dbReference type="ARBA" id="ARBA00022692"/>
    </source>
</evidence>
<dbReference type="InterPro" id="IPR005828">
    <property type="entry name" value="MFS_sugar_transport-like"/>
</dbReference>
<evidence type="ECO:0000313" key="14">
    <source>
        <dbReference type="Proteomes" id="UP001318860"/>
    </source>
</evidence>
<dbReference type="InterPro" id="IPR044778">
    <property type="entry name" value="MFS_STP/MST-like_plant"/>
</dbReference>
<dbReference type="InterPro" id="IPR045262">
    <property type="entry name" value="STP/PLT_plant"/>
</dbReference>
<evidence type="ECO:0000256" key="3">
    <source>
        <dbReference type="ARBA" id="ARBA00022448"/>
    </source>
</evidence>
<dbReference type="PANTHER" id="PTHR23500:SF574">
    <property type="entry name" value="SUGAR TRANSPORT PROTEIN 1"/>
    <property type="match status" value="1"/>
</dbReference>
<comment type="similarity">
    <text evidence="2 10">Belongs to the major facilitator superfamily. Sugar transporter (TC 2.A.1.1) family.</text>
</comment>
<evidence type="ECO:0000256" key="2">
    <source>
        <dbReference type="ARBA" id="ARBA00010992"/>
    </source>
</evidence>
<dbReference type="PANTHER" id="PTHR23500">
    <property type="entry name" value="SOLUTE CARRIER FAMILY 2, FACILITATED GLUCOSE TRANSPORTER"/>
    <property type="match status" value="1"/>
</dbReference>
<keyword evidence="3 10" id="KW-0813">Transport</keyword>
<dbReference type="NCBIfam" id="TIGR00879">
    <property type="entry name" value="SP"/>
    <property type="match status" value="1"/>
</dbReference>
<evidence type="ECO:0000259" key="12">
    <source>
        <dbReference type="PROSITE" id="PS50850"/>
    </source>
</evidence>
<dbReference type="InterPro" id="IPR003663">
    <property type="entry name" value="Sugar/inositol_transpt"/>
</dbReference>
<feature type="transmembrane region" description="Helical" evidence="11">
    <location>
        <begin position="122"/>
        <end position="140"/>
    </location>
</feature>
<protein>
    <recommendedName>
        <fullName evidence="12">Major facilitator superfamily (MFS) profile domain-containing protein</fullName>
    </recommendedName>
</protein>
<evidence type="ECO:0000256" key="7">
    <source>
        <dbReference type="ARBA" id="ARBA00022989"/>
    </source>
</evidence>
<dbReference type="CDD" id="cd17361">
    <property type="entry name" value="MFS_STP"/>
    <property type="match status" value="1"/>
</dbReference>
<keyword evidence="5 11" id="KW-0812">Transmembrane</keyword>
<evidence type="ECO:0000256" key="1">
    <source>
        <dbReference type="ARBA" id="ARBA00004141"/>
    </source>
</evidence>
<gene>
    <name evidence="13" type="ORF">DH2020_028698</name>
</gene>
<feature type="transmembrane region" description="Helical" evidence="11">
    <location>
        <begin position="152"/>
        <end position="174"/>
    </location>
</feature>
<evidence type="ECO:0000256" key="9">
    <source>
        <dbReference type="ARBA" id="ARBA00044504"/>
    </source>
</evidence>
<comment type="caution">
    <text evidence="13">The sequence shown here is derived from an EMBL/GenBank/DDBJ whole genome shotgun (WGS) entry which is preliminary data.</text>
</comment>
<dbReference type="EMBL" id="JABTTQ020000829">
    <property type="protein sequence ID" value="KAK6137556.1"/>
    <property type="molecule type" value="Genomic_DNA"/>
</dbReference>
<dbReference type="Gene3D" id="1.20.1250.20">
    <property type="entry name" value="MFS general substrate transporter like domains"/>
    <property type="match status" value="2"/>
</dbReference>
<dbReference type="InterPro" id="IPR036259">
    <property type="entry name" value="MFS_trans_sf"/>
</dbReference>
<accession>A0ABR0VQN1</accession>
<dbReference type="Pfam" id="PF00083">
    <property type="entry name" value="Sugar_tr"/>
    <property type="match status" value="2"/>
</dbReference>